<reference evidence="7" key="1">
    <citation type="submission" date="2018-06" db="EMBL/GenBank/DDBJ databases">
        <authorList>
            <person name="Zhirakovskaya E."/>
        </authorList>
    </citation>
    <scope>NUCLEOTIDE SEQUENCE</scope>
</reference>
<dbReference type="EMBL" id="UOEA01000043">
    <property type="protein sequence ID" value="VAV83598.1"/>
    <property type="molecule type" value="Genomic_DNA"/>
</dbReference>
<dbReference type="GO" id="GO:0006353">
    <property type="term" value="P:DNA-templated transcription termination"/>
    <property type="evidence" value="ECO:0007669"/>
    <property type="project" value="InterPro"/>
</dbReference>
<evidence type="ECO:0000256" key="2">
    <source>
        <dbReference type="ARBA" id="ARBA00022814"/>
    </source>
</evidence>
<evidence type="ECO:0000259" key="6">
    <source>
        <dbReference type="Pfam" id="PF01029"/>
    </source>
</evidence>
<sequence length="145" mass="16231">MRSRSRAREAVLQALYQMDVTGAARDDCAERVARGEDDGEELTGAAYAYFKTLFYSITERMDELDKMIELFSDNWSVERMTVVDRNVLRLAAHELSSPDDVPFKVVIDEAVELAKRFGTEESSGFVNGILDKLAREKGSADKSAP</sequence>
<dbReference type="PANTHER" id="PTHR11078:SF3">
    <property type="entry name" value="ANTITERMINATION NUSB DOMAIN-CONTAINING PROTEIN"/>
    <property type="match status" value="1"/>
</dbReference>
<feature type="domain" description="NusB/RsmB/TIM44" evidence="6">
    <location>
        <begin position="6"/>
        <end position="135"/>
    </location>
</feature>
<comment type="similarity">
    <text evidence="1">Belongs to the NusB family.</text>
</comment>
<organism evidence="7">
    <name type="scientific">hydrothermal vent metagenome</name>
    <dbReference type="NCBI Taxonomy" id="652676"/>
    <lineage>
        <taxon>unclassified sequences</taxon>
        <taxon>metagenomes</taxon>
        <taxon>ecological metagenomes</taxon>
    </lineage>
</organism>
<evidence type="ECO:0000256" key="1">
    <source>
        <dbReference type="ARBA" id="ARBA00005952"/>
    </source>
</evidence>
<dbReference type="PANTHER" id="PTHR11078">
    <property type="entry name" value="N UTILIZATION SUBSTANCE PROTEIN B-RELATED"/>
    <property type="match status" value="1"/>
</dbReference>
<dbReference type="GO" id="GO:0003723">
    <property type="term" value="F:RNA binding"/>
    <property type="evidence" value="ECO:0007669"/>
    <property type="project" value="UniProtKB-KW"/>
</dbReference>
<evidence type="ECO:0000256" key="3">
    <source>
        <dbReference type="ARBA" id="ARBA00022884"/>
    </source>
</evidence>
<dbReference type="HAMAP" id="MF_00073">
    <property type="entry name" value="NusB"/>
    <property type="match status" value="1"/>
</dbReference>
<protein>
    <submittedName>
        <fullName evidence="7">Transcription termination protein NusB</fullName>
    </submittedName>
</protein>
<evidence type="ECO:0000256" key="4">
    <source>
        <dbReference type="ARBA" id="ARBA00023015"/>
    </source>
</evidence>
<dbReference type="InterPro" id="IPR035926">
    <property type="entry name" value="NusB-like_sf"/>
</dbReference>
<dbReference type="GO" id="GO:0005829">
    <property type="term" value="C:cytosol"/>
    <property type="evidence" value="ECO:0007669"/>
    <property type="project" value="TreeGrafter"/>
</dbReference>
<dbReference type="CDD" id="cd00619">
    <property type="entry name" value="Terminator_NusB"/>
    <property type="match status" value="1"/>
</dbReference>
<dbReference type="Gene3D" id="1.10.940.10">
    <property type="entry name" value="NusB-like"/>
    <property type="match status" value="1"/>
</dbReference>
<name>A0A3B0R6Y3_9ZZZZ</name>
<dbReference type="InterPro" id="IPR006027">
    <property type="entry name" value="NusB_RsmB_TIM44"/>
</dbReference>
<keyword evidence="4" id="KW-0805">Transcription regulation</keyword>
<keyword evidence="3" id="KW-0694">RNA-binding</keyword>
<dbReference type="NCBIfam" id="TIGR01951">
    <property type="entry name" value="nusB"/>
    <property type="match status" value="1"/>
</dbReference>
<accession>A0A3B0R6Y3</accession>
<keyword evidence="2" id="KW-0889">Transcription antitermination</keyword>
<proteinExistence type="inferred from homology"/>
<dbReference type="AlphaFoldDB" id="A0A3B0R6Y3"/>
<keyword evidence="5" id="KW-0804">Transcription</keyword>
<dbReference type="GO" id="GO:0031564">
    <property type="term" value="P:transcription antitermination"/>
    <property type="evidence" value="ECO:0007669"/>
    <property type="project" value="UniProtKB-KW"/>
</dbReference>
<evidence type="ECO:0000313" key="7">
    <source>
        <dbReference type="EMBL" id="VAV83598.1"/>
    </source>
</evidence>
<dbReference type="Pfam" id="PF01029">
    <property type="entry name" value="NusB"/>
    <property type="match status" value="1"/>
</dbReference>
<gene>
    <name evidence="7" type="ORF">MNBD_DELTA01-2109</name>
</gene>
<dbReference type="SUPFAM" id="SSF48013">
    <property type="entry name" value="NusB-like"/>
    <property type="match status" value="1"/>
</dbReference>
<evidence type="ECO:0000256" key="5">
    <source>
        <dbReference type="ARBA" id="ARBA00023163"/>
    </source>
</evidence>
<dbReference type="InterPro" id="IPR011605">
    <property type="entry name" value="NusB_fam"/>
</dbReference>